<dbReference type="HOGENOM" id="CLU_2244097_0_0_6"/>
<gene>
    <name evidence="2" type="ORF">F960_00262</name>
    <name evidence="3" type="ORF">F960_00274</name>
</gene>
<dbReference type="EMBL" id="APPN01000020">
    <property type="protein sequence ID" value="ENV35502.1"/>
    <property type="molecule type" value="Genomic_DNA"/>
</dbReference>
<evidence type="ECO:0008006" key="5">
    <source>
        <dbReference type="Google" id="ProtNLM"/>
    </source>
</evidence>
<protein>
    <recommendedName>
        <fullName evidence="5">Lipoprotein</fullName>
    </recommendedName>
</protein>
<dbReference type="PATRIC" id="fig|1120926.3.peg.247"/>
<reference evidence="3 4" key="1">
    <citation type="submission" date="2013-02" db="EMBL/GenBank/DDBJ databases">
        <title>The Genome Sequence of Acinetobacter gerneri CIP 107464.</title>
        <authorList>
            <consortium name="The Broad Institute Genome Sequencing Platform"/>
            <consortium name="The Broad Institute Genome Sequencing Center for Infectious Disease"/>
            <person name="Cerqueira G."/>
            <person name="Feldgarden M."/>
            <person name="Courvalin P."/>
            <person name="Perichon B."/>
            <person name="Grillot-Courvalin C."/>
            <person name="Clermont D."/>
            <person name="Rocha E."/>
            <person name="Yoon E.-J."/>
            <person name="Nemec A."/>
            <person name="Walker B."/>
            <person name="Young S.K."/>
            <person name="Zeng Q."/>
            <person name="Gargeya S."/>
            <person name="Fitzgerald M."/>
            <person name="Haas B."/>
            <person name="Abouelleil A."/>
            <person name="Alvarado L."/>
            <person name="Arachchi H.M."/>
            <person name="Berlin A.M."/>
            <person name="Chapman S.B."/>
            <person name="Dewar J."/>
            <person name="Goldberg J."/>
            <person name="Griggs A."/>
            <person name="Gujja S."/>
            <person name="Hansen M."/>
            <person name="Howarth C."/>
            <person name="Imamovic A."/>
            <person name="Larimer J."/>
            <person name="McCowan C."/>
            <person name="Murphy C."/>
            <person name="Neiman D."/>
            <person name="Pearson M."/>
            <person name="Priest M."/>
            <person name="Roberts A."/>
            <person name="Saif S."/>
            <person name="Shea T."/>
            <person name="Sisk P."/>
            <person name="Sykes S."/>
            <person name="Wortman J."/>
            <person name="Nusbaum C."/>
            <person name="Birren B."/>
        </authorList>
    </citation>
    <scope>NUCLEOTIDE SEQUENCE [LARGE SCALE GENOMIC DNA]</scope>
    <source>
        <strain evidence="3 4">CIP 107464</strain>
    </source>
</reference>
<organism evidence="3 4">
    <name type="scientific">Acinetobacter gerneri DSM 14967 = CIP 107464 = MTCC 9824</name>
    <dbReference type="NCBI Taxonomy" id="1120926"/>
    <lineage>
        <taxon>Bacteria</taxon>
        <taxon>Pseudomonadati</taxon>
        <taxon>Pseudomonadota</taxon>
        <taxon>Gammaproteobacteria</taxon>
        <taxon>Moraxellales</taxon>
        <taxon>Moraxellaceae</taxon>
        <taxon>Acinetobacter</taxon>
    </lineage>
</organism>
<sequence length="104" mass="11773">MKYKILMSLLTMSVITLTACSKNKEEPEHVRVQASSPEIVEEVRQEAQQVPAPQEITDEDRERMKKELQDSSRFESKDTANKSGEEVNAELINQLDAIGQPAKE</sequence>
<evidence type="ECO:0000313" key="2">
    <source>
        <dbReference type="EMBL" id="ENV35490.1"/>
    </source>
</evidence>
<accession>N8YFC0</accession>
<keyword evidence="4" id="KW-1185">Reference proteome</keyword>
<evidence type="ECO:0000313" key="4">
    <source>
        <dbReference type="Proteomes" id="UP000013117"/>
    </source>
</evidence>
<feature type="compositionally biased region" description="Basic and acidic residues" evidence="1">
    <location>
        <begin position="60"/>
        <end position="85"/>
    </location>
</feature>
<name>N8YFC0_9GAMM</name>
<comment type="caution">
    <text evidence="3">The sequence shown here is derived from an EMBL/GenBank/DDBJ whole genome shotgun (WGS) entry which is preliminary data.</text>
</comment>
<feature type="region of interest" description="Disordered" evidence="1">
    <location>
        <begin position="44"/>
        <end position="87"/>
    </location>
</feature>
<dbReference type="STRING" id="202952.GCA_000747725_00559"/>
<dbReference type="AlphaFoldDB" id="N8YFC0"/>
<evidence type="ECO:0000256" key="1">
    <source>
        <dbReference type="SAM" id="MobiDB-lite"/>
    </source>
</evidence>
<proteinExistence type="predicted"/>
<dbReference type="EMBL" id="APPN01000020">
    <property type="protein sequence ID" value="ENV35490.1"/>
    <property type="molecule type" value="Genomic_DNA"/>
</dbReference>
<evidence type="ECO:0000313" key="3">
    <source>
        <dbReference type="EMBL" id="ENV35502.1"/>
    </source>
</evidence>
<dbReference type="PROSITE" id="PS51257">
    <property type="entry name" value="PROKAR_LIPOPROTEIN"/>
    <property type="match status" value="1"/>
</dbReference>
<dbReference type="Proteomes" id="UP000013117">
    <property type="component" value="Unassembled WGS sequence"/>
</dbReference>